<accession>A0A1C7LM56</accession>
<sequence>MKWRTREGFPKNRERVAPIVEEPPTLNQAPSIIIDEKLEKAEKTLINTKSFNTLKNMRKDILIAMCNRRGLPVEGSKADLAVRLMNWRNSQNLSTGPGQAKRYFKVN</sequence>
<keyword evidence="4" id="KW-1185">Reference proteome</keyword>
<evidence type="ECO:0000313" key="4">
    <source>
        <dbReference type="Proteomes" id="UP000092993"/>
    </source>
</evidence>
<dbReference type="AlphaFoldDB" id="A0A1C7LM56"/>
<evidence type="ECO:0000256" key="1">
    <source>
        <dbReference type="SAM" id="MobiDB-lite"/>
    </source>
</evidence>
<comment type="caution">
    <text evidence="3">The sequence shown here is derived from an EMBL/GenBank/DDBJ whole genome shotgun (WGS) entry which is preliminary data.</text>
</comment>
<organism evidence="3 4">
    <name type="scientific">Grifola frondosa</name>
    <name type="common">Maitake</name>
    <name type="synonym">Polyporus frondosus</name>
    <dbReference type="NCBI Taxonomy" id="5627"/>
    <lineage>
        <taxon>Eukaryota</taxon>
        <taxon>Fungi</taxon>
        <taxon>Dikarya</taxon>
        <taxon>Basidiomycota</taxon>
        <taxon>Agaricomycotina</taxon>
        <taxon>Agaricomycetes</taxon>
        <taxon>Polyporales</taxon>
        <taxon>Grifolaceae</taxon>
        <taxon>Grifola</taxon>
    </lineage>
</organism>
<feature type="domain" description="SAP" evidence="2">
    <location>
        <begin position="54"/>
        <end position="88"/>
    </location>
</feature>
<dbReference type="InterPro" id="IPR003034">
    <property type="entry name" value="SAP_dom"/>
</dbReference>
<dbReference type="EMBL" id="LUGG01000060">
    <property type="protein sequence ID" value="OBZ65007.1"/>
    <property type="molecule type" value="Genomic_DNA"/>
</dbReference>
<protein>
    <recommendedName>
        <fullName evidence="2">SAP domain-containing protein</fullName>
    </recommendedName>
</protein>
<dbReference type="PROSITE" id="PS50800">
    <property type="entry name" value="SAP"/>
    <property type="match status" value="1"/>
</dbReference>
<dbReference type="SUPFAM" id="SSF68906">
    <property type="entry name" value="SAP domain"/>
    <property type="match status" value="1"/>
</dbReference>
<proteinExistence type="predicted"/>
<gene>
    <name evidence="3" type="ORF">A0H81_14994</name>
</gene>
<name>A0A1C7LM56_GRIFR</name>
<evidence type="ECO:0000259" key="2">
    <source>
        <dbReference type="PROSITE" id="PS50800"/>
    </source>
</evidence>
<dbReference type="InterPro" id="IPR036361">
    <property type="entry name" value="SAP_dom_sf"/>
</dbReference>
<feature type="compositionally biased region" description="Basic and acidic residues" evidence="1">
    <location>
        <begin position="1"/>
        <end position="16"/>
    </location>
</feature>
<feature type="region of interest" description="Disordered" evidence="1">
    <location>
        <begin position="1"/>
        <end position="22"/>
    </location>
</feature>
<dbReference type="Gene3D" id="1.10.720.30">
    <property type="entry name" value="SAP domain"/>
    <property type="match status" value="1"/>
</dbReference>
<reference evidence="3 4" key="1">
    <citation type="submission" date="2016-03" db="EMBL/GenBank/DDBJ databases">
        <title>Whole genome sequencing of Grifola frondosa 9006-11.</title>
        <authorList>
            <person name="Min B."/>
            <person name="Park H."/>
            <person name="Kim J.-G."/>
            <person name="Cho H."/>
            <person name="Oh Y.-L."/>
            <person name="Kong W.-S."/>
            <person name="Choi I.-G."/>
        </authorList>
    </citation>
    <scope>NUCLEOTIDE SEQUENCE [LARGE SCALE GENOMIC DNA]</scope>
    <source>
        <strain evidence="3 4">9006-11</strain>
    </source>
</reference>
<evidence type="ECO:0000313" key="3">
    <source>
        <dbReference type="EMBL" id="OBZ65007.1"/>
    </source>
</evidence>
<dbReference type="Proteomes" id="UP000092993">
    <property type="component" value="Unassembled WGS sequence"/>
</dbReference>